<keyword evidence="3" id="KW-0964">Secreted</keyword>
<evidence type="ECO:0000256" key="5">
    <source>
        <dbReference type="ARBA" id="ARBA00023591"/>
    </source>
</evidence>
<dbReference type="InterPro" id="IPR006766">
    <property type="entry name" value="EXORDIUM-like"/>
</dbReference>
<name>A0A830D9C3_9LAMI</name>
<gene>
    <name evidence="7" type="ORF">PHJA_002627500</name>
</gene>
<evidence type="ECO:0000313" key="7">
    <source>
        <dbReference type="EMBL" id="GFQ04834.1"/>
    </source>
</evidence>
<evidence type="ECO:0000256" key="3">
    <source>
        <dbReference type="ARBA" id="ARBA00022525"/>
    </source>
</evidence>
<keyword evidence="8" id="KW-1185">Reference proteome</keyword>
<sequence>MGPVLSQPINLYIIWYGKWETKNQPIIRDFITSLSSPTSSSKHPSVRDWWHTVTLYTDQTNSRITDTINLSNEFNDPTYSQGKSLTRLSMQHVIKNAVTPPNRGALPLDYTNGLYLVLTSRDVMVQDFCGGSVCGFHYFTFPSIVGATVPYAWVGDSGTQCPACARVPVRVGQEPGPQAAAGLRVRPAKRGRGDRRDDQRDRARAGGGGQRPAGERVVRRRGPHGACRNRRSV</sequence>
<dbReference type="EMBL" id="BMAC01000978">
    <property type="protein sequence ID" value="GFQ04834.1"/>
    <property type="molecule type" value="Genomic_DNA"/>
</dbReference>
<feature type="compositionally biased region" description="Basic and acidic residues" evidence="6">
    <location>
        <begin position="194"/>
        <end position="204"/>
    </location>
</feature>
<accession>A0A830D9C3</accession>
<comment type="caution">
    <text evidence="7">The sequence shown here is derived from an EMBL/GenBank/DDBJ whole genome shotgun (WGS) entry which is preliminary data.</text>
</comment>
<evidence type="ECO:0000256" key="4">
    <source>
        <dbReference type="ARBA" id="ARBA00022729"/>
    </source>
</evidence>
<dbReference type="Pfam" id="PF04674">
    <property type="entry name" value="Phi_1"/>
    <property type="match status" value="1"/>
</dbReference>
<evidence type="ECO:0000256" key="6">
    <source>
        <dbReference type="SAM" id="MobiDB-lite"/>
    </source>
</evidence>
<keyword evidence="4" id="KW-0732">Signal</keyword>
<keyword evidence="2" id="KW-0052">Apoplast</keyword>
<proteinExistence type="inferred from homology"/>
<evidence type="ECO:0000256" key="1">
    <source>
        <dbReference type="ARBA" id="ARBA00004271"/>
    </source>
</evidence>
<comment type="subcellular location">
    <subcellularLocation>
        <location evidence="1">Secreted</location>
        <location evidence="1">Extracellular space</location>
        <location evidence="1">Apoplast</location>
    </subcellularLocation>
</comment>
<evidence type="ECO:0000256" key="2">
    <source>
        <dbReference type="ARBA" id="ARBA00022523"/>
    </source>
</evidence>
<feature type="compositionally biased region" description="Basic residues" evidence="6">
    <location>
        <begin position="218"/>
        <end position="233"/>
    </location>
</feature>
<dbReference type="GO" id="GO:0048046">
    <property type="term" value="C:apoplast"/>
    <property type="evidence" value="ECO:0007669"/>
    <property type="project" value="UniProtKB-SubCell"/>
</dbReference>
<dbReference type="PANTHER" id="PTHR31279:SF18">
    <property type="entry name" value="PROTEIN EXORDIUM-LIKE 7"/>
    <property type="match status" value="1"/>
</dbReference>
<dbReference type="Proteomes" id="UP000653305">
    <property type="component" value="Unassembled WGS sequence"/>
</dbReference>
<feature type="region of interest" description="Disordered" evidence="6">
    <location>
        <begin position="175"/>
        <end position="233"/>
    </location>
</feature>
<dbReference type="PANTHER" id="PTHR31279">
    <property type="entry name" value="PROTEIN EXORDIUM-LIKE 5"/>
    <property type="match status" value="1"/>
</dbReference>
<evidence type="ECO:0000313" key="8">
    <source>
        <dbReference type="Proteomes" id="UP000653305"/>
    </source>
</evidence>
<dbReference type="AlphaFoldDB" id="A0A830D9C3"/>
<reference evidence="7" key="1">
    <citation type="submission" date="2020-07" db="EMBL/GenBank/DDBJ databases">
        <title>Ethylene signaling mediates host invasion by parasitic plants.</title>
        <authorList>
            <person name="Yoshida S."/>
        </authorList>
    </citation>
    <scope>NUCLEOTIDE SEQUENCE</scope>
    <source>
        <strain evidence="7">Okayama</strain>
    </source>
</reference>
<comment type="similarity">
    <text evidence="5">Belongs to the EXORDIUM family.</text>
</comment>
<dbReference type="OrthoDB" id="2016249at2759"/>
<organism evidence="7 8">
    <name type="scientific">Phtheirospermum japonicum</name>
    <dbReference type="NCBI Taxonomy" id="374723"/>
    <lineage>
        <taxon>Eukaryota</taxon>
        <taxon>Viridiplantae</taxon>
        <taxon>Streptophyta</taxon>
        <taxon>Embryophyta</taxon>
        <taxon>Tracheophyta</taxon>
        <taxon>Spermatophyta</taxon>
        <taxon>Magnoliopsida</taxon>
        <taxon>eudicotyledons</taxon>
        <taxon>Gunneridae</taxon>
        <taxon>Pentapetalae</taxon>
        <taxon>asterids</taxon>
        <taxon>lamiids</taxon>
        <taxon>Lamiales</taxon>
        <taxon>Orobanchaceae</taxon>
        <taxon>Orobanchaceae incertae sedis</taxon>
        <taxon>Phtheirospermum</taxon>
    </lineage>
</organism>
<protein>
    <submittedName>
        <fullName evidence="7">Protein exordium-like 3</fullName>
    </submittedName>
</protein>